<dbReference type="SMART" id="SM00034">
    <property type="entry name" value="CLECT"/>
    <property type="match status" value="1"/>
</dbReference>
<gene>
    <name evidence="5" type="primary">REG1B_2</name>
    <name evidence="5" type="ORF">OS493_017760</name>
</gene>
<dbReference type="Pfam" id="PF00059">
    <property type="entry name" value="Lectin_C"/>
    <property type="match status" value="1"/>
</dbReference>
<dbReference type="SUPFAM" id="SSF55797">
    <property type="entry name" value="PR-1-like"/>
    <property type="match status" value="1"/>
</dbReference>
<feature type="chain" id="PRO_5040917130" evidence="3">
    <location>
        <begin position="21"/>
        <end position="784"/>
    </location>
</feature>
<dbReference type="InterPro" id="IPR035940">
    <property type="entry name" value="CAP_sf"/>
</dbReference>
<dbReference type="AlphaFoldDB" id="A0A9W9ZD15"/>
<evidence type="ECO:0000256" key="1">
    <source>
        <dbReference type="ARBA" id="ARBA00023157"/>
    </source>
</evidence>
<dbReference type="SMART" id="SM00198">
    <property type="entry name" value="SCP"/>
    <property type="match status" value="1"/>
</dbReference>
<evidence type="ECO:0000313" key="6">
    <source>
        <dbReference type="Proteomes" id="UP001163046"/>
    </source>
</evidence>
<feature type="compositionally biased region" description="Acidic residues" evidence="2">
    <location>
        <begin position="704"/>
        <end position="718"/>
    </location>
</feature>
<dbReference type="OrthoDB" id="418245at2759"/>
<keyword evidence="3" id="KW-0732">Signal</keyword>
<comment type="caution">
    <text evidence="5">The sequence shown here is derived from an EMBL/GenBank/DDBJ whole genome shotgun (WGS) entry which is preliminary data.</text>
</comment>
<proteinExistence type="predicted"/>
<dbReference type="InterPro" id="IPR018378">
    <property type="entry name" value="C-type_lectin_CS"/>
</dbReference>
<dbReference type="InterPro" id="IPR014044">
    <property type="entry name" value="CAP_dom"/>
</dbReference>
<dbReference type="InterPro" id="IPR001304">
    <property type="entry name" value="C-type_lectin-like"/>
</dbReference>
<dbReference type="InterPro" id="IPR016186">
    <property type="entry name" value="C-type_lectin-like/link_sf"/>
</dbReference>
<evidence type="ECO:0000256" key="3">
    <source>
        <dbReference type="SAM" id="SignalP"/>
    </source>
</evidence>
<reference evidence="5" key="1">
    <citation type="submission" date="2023-01" db="EMBL/GenBank/DDBJ databases">
        <title>Genome assembly of the deep-sea coral Lophelia pertusa.</title>
        <authorList>
            <person name="Herrera S."/>
            <person name="Cordes E."/>
        </authorList>
    </citation>
    <scope>NUCLEOTIDE SEQUENCE</scope>
    <source>
        <strain evidence="5">USNM1676648</strain>
        <tissue evidence="5">Polyp</tissue>
    </source>
</reference>
<sequence length="784" mass="88737">MNAVLVFVLSSSLVFTCVKATLQRDVLTYINVFRHLHAAGPLMVDDVIQNNAQNAAKIFMSKKSKDTVPIYRYSANFCTYTGSEANLDRTCVISWYISMKYYVWCHPKAEGQSLPFVNMIWKASTKAGVGISKGKDGTFYVVVYIALQDENNVAGNVPSVKTVMEASPKAKCPPGYSRFGTSCFKYETTAVTWDEALTRCARENATLASIRNAKEEEFVRDLQKKTGSSLETWIGLHDSLHEGHFKWFDGLRFHKHVCVPVHADGGNSENCVAWSIKKPKGCWDDRRCNEKIPFTCRIPVEGKSTYRTEVLFKKFRWRPNYKDKNSKAYRDLVNGIKITFKEIFTRMSGKKKGGFRKVKVKGVRAISFKGRPAGLGITVSIKFRSFTPDPTVKFQSFLRSSEKLISMTIDKPDKVEGKTGKAGDYCYGACKHQGRCSASHHSSYSQYYPAYHPAPSPPPYSTPAYSVYYPGNLQTVTSTSDPYPSGCPMSCSQHPTLDCYMQCRDECCESRDGKRKSKPNAIIAMKEKFGKLNPRIGDERKRPKQKPGDLDDIHSKAIDLQHNTTETHTNAITAMMKGDFGKPNPVIDVERKRPKHKPGHLDDIYSKAIDLQHNITETHDKVEDVDTEYVIETLKKKIKKLQIRLKEKNQPKEHNDLIEMNDSIDRNDDHFSVSSNKLTELSSYNEKDNDRHDQEFTTTTHDLIDDDQETNELNEEESNVGPKSNSSTATNGSEHGQEDNIGIVVNDKERGVENDSLAYKDNTVKTSQRPSIQVKDELLMKRRN</sequence>
<keyword evidence="1" id="KW-1015">Disulfide bond</keyword>
<dbReference type="PROSITE" id="PS50041">
    <property type="entry name" value="C_TYPE_LECTIN_2"/>
    <property type="match status" value="1"/>
</dbReference>
<name>A0A9W9ZD15_9CNID</name>
<dbReference type="Pfam" id="PF00188">
    <property type="entry name" value="CAP"/>
    <property type="match status" value="1"/>
</dbReference>
<dbReference type="PANTHER" id="PTHR22803">
    <property type="entry name" value="MANNOSE, PHOSPHOLIPASE, LECTIN RECEPTOR RELATED"/>
    <property type="match status" value="1"/>
</dbReference>
<dbReference type="Gene3D" id="3.10.100.10">
    <property type="entry name" value="Mannose-Binding Protein A, subunit A"/>
    <property type="match status" value="1"/>
</dbReference>
<feature type="compositionally biased region" description="Polar residues" evidence="2">
    <location>
        <begin position="721"/>
        <end position="734"/>
    </location>
</feature>
<feature type="compositionally biased region" description="Basic and acidic residues" evidence="2">
    <location>
        <begin position="774"/>
        <end position="784"/>
    </location>
</feature>
<dbReference type="InterPro" id="IPR050111">
    <property type="entry name" value="C-type_lectin/snaclec_domain"/>
</dbReference>
<accession>A0A9W9ZD15</accession>
<evidence type="ECO:0000259" key="4">
    <source>
        <dbReference type="PROSITE" id="PS50041"/>
    </source>
</evidence>
<dbReference type="Gene3D" id="3.40.33.10">
    <property type="entry name" value="CAP"/>
    <property type="match status" value="1"/>
</dbReference>
<dbReference type="Proteomes" id="UP001163046">
    <property type="component" value="Unassembled WGS sequence"/>
</dbReference>
<organism evidence="5 6">
    <name type="scientific">Desmophyllum pertusum</name>
    <dbReference type="NCBI Taxonomy" id="174260"/>
    <lineage>
        <taxon>Eukaryota</taxon>
        <taxon>Metazoa</taxon>
        <taxon>Cnidaria</taxon>
        <taxon>Anthozoa</taxon>
        <taxon>Hexacorallia</taxon>
        <taxon>Scleractinia</taxon>
        <taxon>Caryophylliina</taxon>
        <taxon>Caryophylliidae</taxon>
        <taxon>Desmophyllum</taxon>
    </lineage>
</organism>
<evidence type="ECO:0000313" key="5">
    <source>
        <dbReference type="EMBL" id="KAJ7379251.1"/>
    </source>
</evidence>
<keyword evidence="6" id="KW-1185">Reference proteome</keyword>
<feature type="region of interest" description="Disordered" evidence="2">
    <location>
        <begin position="699"/>
        <end position="784"/>
    </location>
</feature>
<evidence type="ECO:0000256" key="2">
    <source>
        <dbReference type="SAM" id="MobiDB-lite"/>
    </source>
</evidence>
<dbReference type="PROSITE" id="PS00615">
    <property type="entry name" value="C_TYPE_LECTIN_1"/>
    <property type="match status" value="1"/>
</dbReference>
<feature type="region of interest" description="Disordered" evidence="2">
    <location>
        <begin position="652"/>
        <end position="671"/>
    </location>
</feature>
<dbReference type="CDD" id="cd00037">
    <property type="entry name" value="CLECT"/>
    <property type="match status" value="1"/>
</dbReference>
<feature type="signal peptide" evidence="3">
    <location>
        <begin position="1"/>
        <end position="20"/>
    </location>
</feature>
<feature type="domain" description="C-type lectin" evidence="4">
    <location>
        <begin position="179"/>
        <end position="297"/>
    </location>
</feature>
<dbReference type="SUPFAM" id="SSF56436">
    <property type="entry name" value="C-type lectin-like"/>
    <property type="match status" value="1"/>
</dbReference>
<dbReference type="InterPro" id="IPR016187">
    <property type="entry name" value="CTDL_fold"/>
</dbReference>
<protein>
    <submittedName>
        <fullName evidence="5">C-type lectin (CTL) or carbohydrate-recognition domain (CRD)</fullName>
    </submittedName>
</protein>
<dbReference type="EMBL" id="MU826359">
    <property type="protein sequence ID" value="KAJ7379251.1"/>
    <property type="molecule type" value="Genomic_DNA"/>
</dbReference>